<comment type="caution">
    <text evidence="2">The sequence shown here is derived from an EMBL/GenBank/DDBJ whole genome shotgun (WGS) entry which is preliminary data.</text>
</comment>
<dbReference type="InParanoid" id="A0A2P6MYK7"/>
<proteinExistence type="predicted"/>
<dbReference type="AlphaFoldDB" id="A0A2P6MYK7"/>
<evidence type="ECO:0000313" key="2">
    <source>
        <dbReference type="EMBL" id="PRP76773.1"/>
    </source>
</evidence>
<dbReference type="EMBL" id="MDYQ01000302">
    <property type="protein sequence ID" value="PRP76773.1"/>
    <property type="molecule type" value="Genomic_DNA"/>
</dbReference>
<sequence length="168" mass="19948">MARWNNLIALRKRSSSTRNSIPQPREVQEAQKNLEGLTAQLVKLWIQPTNAPYMPWYRREFSKLSELQQSQSFGYVLFLLAKRLGNQQRKPPHRKYYTDDYQSHIFEWLAKAKKVPLPQKPPVWFKTNESYPEFLQRLQDSCGSEDISDNWEAPHEQPRDQEAEVDED</sequence>
<feature type="compositionally biased region" description="Basic and acidic residues" evidence="1">
    <location>
        <begin position="152"/>
        <end position="162"/>
    </location>
</feature>
<dbReference type="Proteomes" id="UP000241769">
    <property type="component" value="Unassembled WGS sequence"/>
</dbReference>
<name>A0A2P6MYK7_9EUKA</name>
<evidence type="ECO:0000313" key="3">
    <source>
        <dbReference type="Proteomes" id="UP000241769"/>
    </source>
</evidence>
<organism evidence="2 3">
    <name type="scientific">Planoprotostelium fungivorum</name>
    <dbReference type="NCBI Taxonomy" id="1890364"/>
    <lineage>
        <taxon>Eukaryota</taxon>
        <taxon>Amoebozoa</taxon>
        <taxon>Evosea</taxon>
        <taxon>Variosea</taxon>
        <taxon>Cavosteliida</taxon>
        <taxon>Cavosteliaceae</taxon>
        <taxon>Planoprotostelium</taxon>
    </lineage>
</organism>
<keyword evidence="3" id="KW-1185">Reference proteome</keyword>
<reference evidence="2 3" key="1">
    <citation type="journal article" date="2018" name="Genome Biol. Evol.">
        <title>Multiple Roots of Fruiting Body Formation in Amoebozoa.</title>
        <authorList>
            <person name="Hillmann F."/>
            <person name="Forbes G."/>
            <person name="Novohradska S."/>
            <person name="Ferling I."/>
            <person name="Riege K."/>
            <person name="Groth M."/>
            <person name="Westermann M."/>
            <person name="Marz M."/>
            <person name="Spaller T."/>
            <person name="Winckler T."/>
            <person name="Schaap P."/>
            <person name="Glockner G."/>
        </authorList>
    </citation>
    <scope>NUCLEOTIDE SEQUENCE [LARGE SCALE GENOMIC DNA]</scope>
    <source>
        <strain evidence="2 3">Jena</strain>
    </source>
</reference>
<feature type="region of interest" description="Disordered" evidence="1">
    <location>
        <begin position="140"/>
        <end position="168"/>
    </location>
</feature>
<protein>
    <submittedName>
        <fullName evidence="2">Uncharacterized protein</fullName>
    </submittedName>
</protein>
<evidence type="ECO:0000256" key="1">
    <source>
        <dbReference type="SAM" id="MobiDB-lite"/>
    </source>
</evidence>
<accession>A0A2P6MYK7</accession>
<gene>
    <name evidence="2" type="ORF">PROFUN_14786</name>
</gene>